<name>A0AAW3RFD5_LACPN</name>
<reference evidence="1 2" key="1">
    <citation type="submission" date="2016-03" db="EMBL/GenBank/DDBJ databases">
        <title>Comparative genomics of 54 Lactobacillus plantarum strains reveals genomic uncoupling from niche constraints.</title>
        <authorList>
            <person name="Martino M.E."/>
        </authorList>
    </citation>
    <scope>NUCLEOTIDE SEQUENCE [LARGE SCALE GENOMIC DNA]</scope>
    <source>
        <strain evidence="1 2">NAB2</strain>
    </source>
</reference>
<dbReference type="EMBL" id="LUXO01000022">
    <property type="protein sequence ID" value="KZV04198.1"/>
    <property type="molecule type" value="Genomic_DNA"/>
</dbReference>
<evidence type="ECO:0000313" key="2">
    <source>
        <dbReference type="Proteomes" id="UP000076872"/>
    </source>
</evidence>
<evidence type="ECO:0000313" key="1">
    <source>
        <dbReference type="EMBL" id="KZV04198.1"/>
    </source>
</evidence>
<organism evidence="1 2">
    <name type="scientific">Lactiplantibacillus plantarum</name>
    <name type="common">Lactobacillus plantarum</name>
    <dbReference type="NCBI Taxonomy" id="1590"/>
    <lineage>
        <taxon>Bacteria</taxon>
        <taxon>Bacillati</taxon>
        <taxon>Bacillota</taxon>
        <taxon>Bacilli</taxon>
        <taxon>Lactobacillales</taxon>
        <taxon>Lactobacillaceae</taxon>
        <taxon>Lactiplantibacillus</taxon>
    </lineage>
</organism>
<sequence length="41" mass="4508">MLGPVFVRTDTSRGIETFFGIINIGKGNYFRKGGGQAWDNS</sequence>
<comment type="caution">
    <text evidence="1">The sequence shown here is derived from an EMBL/GenBank/DDBJ whole genome shotgun (WGS) entry which is preliminary data.</text>
</comment>
<accession>A0AAW3RFD5</accession>
<protein>
    <submittedName>
        <fullName evidence="1">Uncharacterized protein</fullName>
    </submittedName>
</protein>
<dbReference type="Proteomes" id="UP000076872">
    <property type="component" value="Unassembled WGS sequence"/>
</dbReference>
<dbReference type="AlphaFoldDB" id="A0AAW3RFD5"/>
<gene>
    <name evidence="1" type="ORF">NAB2_1125</name>
</gene>
<proteinExistence type="predicted"/>